<evidence type="ECO:0000256" key="1">
    <source>
        <dbReference type="SAM" id="Coils"/>
    </source>
</evidence>
<gene>
    <name evidence="2" type="ORF">EVB51_052</name>
</gene>
<protein>
    <submittedName>
        <fullName evidence="2">Uncharacterized protein</fullName>
    </submittedName>
</protein>
<organism evidence="2 3">
    <name type="scientific">Rhizobium phage RHph_Y17</name>
    <dbReference type="NCBI Taxonomy" id="2509771"/>
    <lineage>
        <taxon>Viruses</taxon>
        <taxon>Duplodnaviria</taxon>
        <taxon>Heunggongvirae</taxon>
        <taxon>Uroviricota</taxon>
        <taxon>Caudoviricetes</taxon>
        <taxon>Kleczkowskavirus</taxon>
        <taxon>Kleczkowskavirus RHEph4</taxon>
    </lineage>
</organism>
<dbReference type="EMBL" id="MN988482">
    <property type="protein sequence ID" value="QIG67669.1"/>
    <property type="molecule type" value="Genomic_DNA"/>
</dbReference>
<reference evidence="2" key="1">
    <citation type="submission" date="2020-01" db="EMBL/GenBank/DDBJ databases">
        <title>Patterns of diversity and host range of bacteriophage communities associated with bean-nodulatin bacteria.</title>
        <authorList>
            <person name="Vann Cauwenberghe J."/>
            <person name="Santamaria R.I."/>
            <person name="Bustos P."/>
            <person name="Juarez S."/>
            <person name="Gonzalez V."/>
        </authorList>
    </citation>
    <scope>NUCLEOTIDE SEQUENCE</scope>
</reference>
<evidence type="ECO:0000313" key="3">
    <source>
        <dbReference type="Proteomes" id="UP000612501"/>
    </source>
</evidence>
<proteinExistence type="predicted"/>
<accession>A0A7S5R8G3</accession>
<sequence>MAQSYSSKSTALRGAKRAGMENAVAYESEGRWYISDASEVLGKADDFEATSEELAAQEGRPSVESDLIEVTKEKLDEMRATVEQVKTLVKATTEEAAPAPVAESVAPEKMKSYKQVANYNKSSKESPVAYIHAFLSANPTLSRKAAVIALTSEHGINYSTARTQYQRWFSANKAAK</sequence>
<feature type="coiled-coil region" evidence="1">
    <location>
        <begin position="68"/>
        <end position="95"/>
    </location>
</feature>
<keyword evidence="1" id="KW-0175">Coiled coil</keyword>
<evidence type="ECO:0000313" key="2">
    <source>
        <dbReference type="EMBL" id="QIG67669.1"/>
    </source>
</evidence>
<name>A0A7S5R8G3_9CAUD</name>
<dbReference type="Proteomes" id="UP000612501">
    <property type="component" value="Segment"/>
</dbReference>